<keyword evidence="2" id="KW-1185">Reference proteome</keyword>
<gene>
    <name evidence="1" type="ORF">CLUMA_CG013126</name>
</gene>
<evidence type="ECO:0000313" key="1">
    <source>
        <dbReference type="EMBL" id="CRK99818.1"/>
    </source>
</evidence>
<evidence type="ECO:0000313" key="2">
    <source>
        <dbReference type="Proteomes" id="UP000183832"/>
    </source>
</evidence>
<sequence>MTSIAVNLKASLNILINMSSSCKESVIFDLLVVAYVRAFTSPQLHYLSRALSEKQVDLH</sequence>
<dbReference type="EMBL" id="CVRI01000053">
    <property type="protein sequence ID" value="CRK99818.1"/>
    <property type="molecule type" value="Genomic_DNA"/>
</dbReference>
<name>A0A1J1IJ76_9DIPT</name>
<protein>
    <submittedName>
        <fullName evidence="1">CLUMA_CG013126, isoform A</fullName>
    </submittedName>
</protein>
<dbReference type="AlphaFoldDB" id="A0A1J1IJ76"/>
<reference evidence="1 2" key="1">
    <citation type="submission" date="2015-04" db="EMBL/GenBank/DDBJ databases">
        <authorList>
            <person name="Syromyatnikov M.Y."/>
            <person name="Popov V.N."/>
        </authorList>
    </citation>
    <scope>NUCLEOTIDE SEQUENCE [LARGE SCALE GENOMIC DNA]</scope>
</reference>
<accession>A0A1J1IJ76</accession>
<organism evidence="1 2">
    <name type="scientific">Clunio marinus</name>
    <dbReference type="NCBI Taxonomy" id="568069"/>
    <lineage>
        <taxon>Eukaryota</taxon>
        <taxon>Metazoa</taxon>
        <taxon>Ecdysozoa</taxon>
        <taxon>Arthropoda</taxon>
        <taxon>Hexapoda</taxon>
        <taxon>Insecta</taxon>
        <taxon>Pterygota</taxon>
        <taxon>Neoptera</taxon>
        <taxon>Endopterygota</taxon>
        <taxon>Diptera</taxon>
        <taxon>Nematocera</taxon>
        <taxon>Chironomoidea</taxon>
        <taxon>Chironomidae</taxon>
        <taxon>Clunio</taxon>
    </lineage>
</organism>
<dbReference type="Proteomes" id="UP000183832">
    <property type="component" value="Unassembled WGS sequence"/>
</dbReference>
<proteinExistence type="predicted"/>